<sequence length="355" mass="39443">MTETTEFRPESGLQADVEALRERFPETRALYREVCGLLFFNYGVTPTANKLYSLVRKGSMGTPGEVLLTFWQELRERTRVKIEHPEMPEAIKQVAAEAVQGIWKAASAAATNELAELRDEAQRMAQAAEVQRQQTQTALDYARREIEVGQAKLDEANQALADLQASLQAERAAHAATEARLQETRRQVEERDRQLTAVRTQFSTELEHARQQVSQAETRATATERRVMLEFDQERTQRQKSERAAEEARTELTAARAELKEAAVQHADVAGRLRAELQGLAQRLTASDQERESRNAELAGVRRELADAVGRADRAEAEVAVTRRLVEDIRKAAGTDSAAGQVGAAPGDETAPSRA</sequence>
<dbReference type="InterPro" id="IPR021104">
    <property type="entry name" value="KfrA_DNA-bd_N"/>
</dbReference>
<protein>
    <submittedName>
        <fullName evidence="4">KfrA protein</fullName>
    </submittedName>
</protein>
<accession>A0AAW3MWE0</accession>
<name>A0AAW3MWE0_9BURK</name>
<feature type="coiled-coil region" evidence="1">
    <location>
        <begin position="298"/>
        <end position="332"/>
    </location>
</feature>
<dbReference type="EMBL" id="LPBJ01000047">
    <property type="protein sequence ID" value="KVP98253.1"/>
    <property type="molecule type" value="Genomic_DNA"/>
</dbReference>
<organism evidence="4 5">
    <name type="scientific">Burkholderia ubonensis</name>
    <dbReference type="NCBI Taxonomy" id="101571"/>
    <lineage>
        <taxon>Bacteria</taxon>
        <taxon>Pseudomonadati</taxon>
        <taxon>Pseudomonadota</taxon>
        <taxon>Betaproteobacteria</taxon>
        <taxon>Burkholderiales</taxon>
        <taxon>Burkholderiaceae</taxon>
        <taxon>Burkholderia</taxon>
        <taxon>Burkholderia cepacia complex</taxon>
    </lineage>
</organism>
<evidence type="ECO:0000313" key="4">
    <source>
        <dbReference type="EMBL" id="KVP98253.1"/>
    </source>
</evidence>
<feature type="region of interest" description="Disordered" evidence="2">
    <location>
        <begin position="332"/>
        <end position="355"/>
    </location>
</feature>
<feature type="coiled-coil region" evidence="1">
    <location>
        <begin position="107"/>
        <end position="265"/>
    </location>
</feature>
<evidence type="ECO:0000259" key="3">
    <source>
        <dbReference type="Pfam" id="PF11740"/>
    </source>
</evidence>
<evidence type="ECO:0000256" key="1">
    <source>
        <dbReference type="SAM" id="Coils"/>
    </source>
</evidence>
<dbReference type="AlphaFoldDB" id="A0AAW3MWE0"/>
<dbReference type="Pfam" id="PF11740">
    <property type="entry name" value="KfrA_N"/>
    <property type="match status" value="1"/>
</dbReference>
<proteinExistence type="predicted"/>
<feature type="domain" description="KfrA N-terminal DNA-binding" evidence="3">
    <location>
        <begin position="37"/>
        <end position="145"/>
    </location>
</feature>
<reference evidence="4 5" key="1">
    <citation type="submission" date="2015-11" db="EMBL/GenBank/DDBJ databases">
        <title>Expanding the genomic diversity of Burkholderia species for the development of highly accurate diagnostics.</title>
        <authorList>
            <person name="Sahl J."/>
            <person name="Keim P."/>
            <person name="Wagner D."/>
        </authorList>
    </citation>
    <scope>NUCLEOTIDE SEQUENCE [LARGE SCALE GENOMIC DNA]</scope>
    <source>
        <strain evidence="4 5">MSMB1808WGS</strain>
    </source>
</reference>
<dbReference type="Proteomes" id="UP000056453">
    <property type="component" value="Unassembled WGS sequence"/>
</dbReference>
<keyword evidence="1" id="KW-0175">Coiled coil</keyword>
<dbReference type="RefSeq" id="WP_059954325.1">
    <property type="nucleotide sequence ID" value="NZ_LPBJ01000047.1"/>
</dbReference>
<comment type="caution">
    <text evidence="4">The sequence shown here is derived from an EMBL/GenBank/DDBJ whole genome shotgun (WGS) entry which is preliminary data.</text>
</comment>
<evidence type="ECO:0000256" key="2">
    <source>
        <dbReference type="SAM" id="MobiDB-lite"/>
    </source>
</evidence>
<gene>
    <name evidence="4" type="ORF">WJ96_06945</name>
</gene>
<keyword evidence="5" id="KW-1185">Reference proteome</keyword>
<evidence type="ECO:0000313" key="5">
    <source>
        <dbReference type="Proteomes" id="UP000056453"/>
    </source>
</evidence>